<keyword evidence="9" id="KW-0539">Nucleus</keyword>
<evidence type="ECO:0000313" key="11">
    <source>
        <dbReference type="Proteomes" id="UP000823775"/>
    </source>
</evidence>
<comment type="similarity">
    <text evidence="2">Belongs to the RRN7/TAF1B family.</text>
</comment>
<sequence>MTEKIQGALRFVADLSFDDGGDGFFYCLFSLRLSRMTSLTTGFDEDDLFNVDGGYTLLVRRISVFSDYYSEIRLRYVMGVQVMIQMQCKALVEKFNVSPLIVGIAGPIWLRLLAHEKIMSDEWADQCHSRDQSLAQGGWIYNETSESYAHSKVGSLSFLYVFSERNQLGVKHCDILQVEFPSYTHLSFSKALIPVFIAGEIEISQPTGSKKTEPHNFLGKRAVTIWHKSLKQHDSVALSSWVSSRSCPISTSRMFRPIKAITLQKLGVLAASIARKIGLELPSVNFHAIASVISSIHKHLLKILLRHLPSVSGLCLQSCIYQIMTSGCLLVFA</sequence>
<organism evidence="10 11">
    <name type="scientific">Datura stramonium</name>
    <name type="common">Jimsonweed</name>
    <name type="synonym">Common thornapple</name>
    <dbReference type="NCBI Taxonomy" id="4076"/>
    <lineage>
        <taxon>Eukaryota</taxon>
        <taxon>Viridiplantae</taxon>
        <taxon>Streptophyta</taxon>
        <taxon>Embryophyta</taxon>
        <taxon>Tracheophyta</taxon>
        <taxon>Spermatophyta</taxon>
        <taxon>Magnoliopsida</taxon>
        <taxon>eudicotyledons</taxon>
        <taxon>Gunneridae</taxon>
        <taxon>Pentapetalae</taxon>
        <taxon>asterids</taxon>
        <taxon>lamiids</taxon>
        <taxon>Solanales</taxon>
        <taxon>Solanaceae</taxon>
        <taxon>Solanoideae</taxon>
        <taxon>Datureae</taxon>
        <taxon>Datura</taxon>
    </lineage>
</organism>
<evidence type="ECO:0000256" key="9">
    <source>
        <dbReference type="ARBA" id="ARBA00023242"/>
    </source>
</evidence>
<keyword evidence="6" id="KW-0805">Transcription regulation</keyword>
<dbReference type="PANTHER" id="PTHR31576:SF2">
    <property type="entry name" value="TATA BOX-BINDING PROTEIN-ASSOCIATED FACTOR RNA POLYMERASE I SUBUNIT B"/>
    <property type="match status" value="1"/>
</dbReference>
<evidence type="ECO:0000313" key="10">
    <source>
        <dbReference type="EMBL" id="MCD7459010.1"/>
    </source>
</evidence>
<evidence type="ECO:0000256" key="2">
    <source>
        <dbReference type="ARBA" id="ARBA00006899"/>
    </source>
</evidence>
<keyword evidence="3" id="KW-0479">Metal-binding</keyword>
<dbReference type="Proteomes" id="UP000823775">
    <property type="component" value="Unassembled WGS sequence"/>
</dbReference>
<name>A0ABS8SJN3_DATST</name>
<evidence type="ECO:0000256" key="4">
    <source>
        <dbReference type="ARBA" id="ARBA00022771"/>
    </source>
</evidence>
<reference evidence="10 11" key="1">
    <citation type="journal article" date="2021" name="BMC Genomics">
        <title>Datura genome reveals duplications of psychoactive alkaloid biosynthetic genes and high mutation rate following tissue culture.</title>
        <authorList>
            <person name="Rajewski A."/>
            <person name="Carter-House D."/>
            <person name="Stajich J."/>
            <person name="Litt A."/>
        </authorList>
    </citation>
    <scope>NUCLEOTIDE SEQUENCE [LARGE SCALE GENOMIC DNA]</scope>
    <source>
        <strain evidence="10">AR-01</strain>
    </source>
</reference>
<accession>A0ABS8SJN3</accession>
<evidence type="ECO:0000256" key="3">
    <source>
        <dbReference type="ARBA" id="ARBA00022723"/>
    </source>
</evidence>
<dbReference type="EMBL" id="JACEIK010000555">
    <property type="protein sequence ID" value="MCD7459010.1"/>
    <property type="molecule type" value="Genomic_DNA"/>
</dbReference>
<dbReference type="PANTHER" id="PTHR31576">
    <property type="entry name" value="TATA BOX-BINDING PROTEIN-ASSOCIATED FACTOR RNA POLYMERASE I SUBUNIT B"/>
    <property type="match status" value="1"/>
</dbReference>
<evidence type="ECO:0000256" key="8">
    <source>
        <dbReference type="ARBA" id="ARBA00023163"/>
    </source>
</evidence>
<evidence type="ECO:0000256" key="5">
    <source>
        <dbReference type="ARBA" id="ARBA00022833"/>
    </source>
</evidence>
<evidence type="ECO:0000256" key="6">
    <source>
        <dbReference type="ARBA" id="ARBA00023015"/>
    </source>
</evidence>
<keyword evidence="11" id="KW-1185">Reference proteome</keyword>
<evidence type="ECO:0000256" key="1">
    <source>
        <dbReference type="ARBA" id="ARBA00004604"/>
    </source>
</evidence>
<keyword evidence="7" id="KW-0238">DNA-binding</keyword>
<dbReference type="InterPro" id="IPR033599">
    <property type="entry name" value="TAF1B/Rrn7"/>
</dbReference>
<proteinExistence type="inferred from homology"/>
<keyword evidence="8" id="KW-0804">Transcription</keyword>
<keyword evidence="4" id="KW-0863">Zinc-finger</keyword>
<protein>
    <submittedName>
        <fullName evidence="10">Uncharacterized protein</fullName>
    </submittedName>
</protein>
<comment type="caution">
    <text evidence="10">The sequence shown here is derived from an EMBL/GenBank/DDBJ whole genome shotgun (WGS) entry which is preliminary data.</text>
</comment>
<gene>
    <name evidence="10" type="ORF">HAX54_039806</name>
</gene>
<evidence type="ECO:0000256" key="7">
    <source>
        <dbReference type="ARBA" id="ARBA00023125"/>
    </source>
</evidence>
<keyword evidence="5" id="KW-0862">Zinc</keyword>
<comment type="subcellular location">
    <subcellularLocation>
        <location evidence="1">Nucleus</location>
        <location evidence="1">Nucleolus</location>
    </subcellularLocation>
</comment>